<protein>
    <submittedName>
        <fullName evidence="1">Uncharacterized protein</fullName>
    </submittedName>
</protein>
<accession>W1NDQ4</accession>
<dbReference type="EMBL" id="KI397561">
    <property type="protein sequence ID" value="ERM93842.1"/>
    <property type="molecule type" value="Genomic_DNA"/>
</dbReference>
<proteinExistence type="predicted"/>
<dbReference type="Proteomes" id="UP000017836">
    <property type="component" value="Unassembled WGS sequence"/>
</dbReference>
<reference evidence="2" key="1">
    <citation type="journal article" date="2013" name="Science">
        <title>The Amborella genome and the evolution of flowering plants.</title>
        <authorList>
            <consortium name="Amborella Genome Project"/>
        </authorList>
    </citation>
    <scope>NUCLEOTIDE SEQUENCE [LARGE SCALE GENOMIC DNA]</scope>
</reference>
<evidence type="ECO:0000313" key="1">
    <source>
        <dbReference type="EMBL" id="ERM93842.1"/>
    </source>
</evidence>
<gene>
    <name evidence="1" type="ORF">AMTR_s00138p00066680</name>
</gene>
<evidence type="ECO:0000313" key="2">
    <source>
        <dbReference type="Proteomes" id="UP000017836"/>
    </source>
</evidence>
<dbReference type="Gramene" id="ERM93842">
    <property type="protein sequence ID" value="ERM93842"/>
    <property type="gene ID" value="AMTR_s00138p00066680"/>
</dbReference>
<keyword evidence="2" id="KW-1185">Reference proteome</keyword>
<name>W1NDQ4_AMBTC</name>
<sequence length="81" mass="9382">MNRTWRDLQYGIAMAPLKNWPRFTAWNHNAPIEESAWNHNAPIEESATIYGMESSMPPLKNQRAHDVMSRRIGRIDGPMMS</sequence>
<dbReference type="HOGENOM" id="CLU_2577091_0_0_1"/>
<dbReference type="AlphaFoldDB" id="W1NDQ4"/>
<organism evidence="1 2">
    <name type="scientific">Amborella trichopoda</name>
    <dbReference type="NCBI Taxonomy" id="13333"/>
    <lineage>
        <taxon>Eukaryota</taxon>
        <taxon>Viridiplantae</taxon>
        <taxon>Streptophyta</taxon>
        <taxon>Embryophyta</taxon>
        <taxon>Tracheophyta</taxon>
        <taxon>Spermatophyta</taxon>
        <taxon>Magnoliopsida</taxon>
        <taxon>Amborellales</taxon>
        <taxon>Amborellaceae</taxon>
        <taxon>Amborella</taxon>
    </lineage>
</organism>